<organism evidence="3 4">
    <name type="scientific">Xanthomonas codiaei</name>
    <dbReference type="NCBI Taxonomy" id="56463"/>
    <lineage>
        <taxon>Bacteria</taxon>
        <taxon>Pseudomonadati</taxon>
        <taxon>Pseudomonadota</taxon>
        <taxon>Gammaproteobacteria</taxon>
        <taxon>Lysobacterales</taxon>
        <taxon>Lysobacteraceae</taxon>
        <taxon>Xanthomonas</taxon>
    </lineage>
</organism>
<dbReference type="EMBL" id="MDEC01000007">
    <property type="protein sequence ID" value="PPU65025.1"/>
    <property type="molecule type" value="Genomic_DNA"/>
</dbReference>
<feature type="compositionally biased region" description="Polar residues" evidence="2">
    <location>
        <begin position="907"/>
        <end position="920"/>
    </location>
</feature>
<proteinExistence type="predicted"/>
<protein>
    <recommendedName>
        <fullName evidence="5">Peptidoglycan-binding protein</fullName>
    </recommendedName>
</protein>
<feature type="compositionally biased region" description="Polar residues" evidence="2">
    <location>
        <begin position="708"/>
        <end position="718"/>
    </location>
</feature>
<feature type="compositionally biased region" description="Polar residues" evidence="2">
    <location>
        <begin position="995"/>
        <end position="1010"/>
    </location>
</feature>
<feature type="compositionally biased region" description="Basic and acidic residues" evidence="2">
    <location>
        <begin position="828"/>
        <end position="856"/>
    </location>
</feature>
<sequence>MANYRTLFQDHHNIEQQTLKNSELLAKLQEVGKFHIHAPENRLFLPASPQLADALGVTPHSGGPLAEYQKGMLERLNRIQLTRDGQAALEGDTAAMDRVAKRVELLRDTVKVGLINNDLNTNTPLGELPAQTNQRVRQFFRDIPAYYQAHAQQIEALKDFTGVDHGWGAVAHSESRIVTTLNQIHVSNTAIVRGGDIELQRHGLSLAIANAHHDGRVVFSDQGIIKVEQVLGEEAAGALRVPRGQRGVASMEVLLGNASASTLVRSGGLLATGADAVMTARRSAELLEQGNATAAQSEVQHAIARNAGGWAGGASTAAAIGGSGFLPAALVVGDALLMSKAFDKGADLLDNRAIYHQTDKAGVEWQFNGRNWQREAAIDLAQDGRRTSGEQPVVASYEKSQELGALANAKAVELALGKAPPPQDPFNLPAQTSDQVGLDNQNWQRNPERQTWERQVRTAASGSDEIGSYALQLAPPERAQQLNQEALGRIEHNIATGREAIAAAYLENHAAQRAQAYGIEVPAAVHAAQANPGAVLGSDAQLYQRNESGQWAGKNGVASGNLAMELELTDQLRQPSIERAQETLAAIQALPAPTAAQMEHNELLHRYRAAGVDLNVNPQTQQAVELASQRTMAANGITGPTMQQLQRNESGQYGYDSPIAHLQRGSDGVIRVVAVTSSDEIRQALSEAKGHRQESATVARAPEATGDADTSTSNSSNPQQVLDIQARMQASVAAQARQERAQQDRLVQEQHAAQVREHLQQAQPEHEDRSQSEQVVQAHAVLEGQRQAEQQHELEERQLQERQAQTSQQRELQEREERDVQERQAQGRRAEDNQQREQQDRQAQEATRIEAQEDQARLAQDQQQQVQGLEQQQAQRQESSPQPNPHPHAQDAALAQQAPRPELPQENARQQSEVQNQQIGEQLAHNPPDPPKQTASLGDAQPHQAQKAAHALESQAFESRDAAHLQVSPSKGRESGDQPVQSVQAEAVPPALHHQVQTQQAEMEQASVRQQEVAREQEAAPVQTMAPTVPATAEPLIASLSTASATPEREAEAERPRPSDALLADYGAPVLPREPLAQAREQSLASSAATHVSVGSADAEDQRTQSTPAQDRSAADPGGALFLEETMRSLRELQQEIERADREDERFHQEWKEYRERGEPYPFAQKRALDQEGGSIDAFSAHQLDRRSPSETAEQTNAYPPPAQRFAGPGTGDAPNDASQTQRKSITGDPDIDEVLYALDSKNELAIEQALNRVANSAATQALIKTGNEFLEEQAQQEAQELAATRQALGMDVSAEVNTSRGPVMVLTLPEFAKGPMQSGPQGDGGGDGVGGGGGGGVGGGG</sequence>
<feature type="region of interest" description="Disordered" evidence="2">
    <location>
        <begin position="734"/>
        <end position="1117"/>
    </location>
</feature>
<dbReference type="RefSeq" id="WP_104540356.1">
    <property type="nucleotide sequence ID" value="NZ_MDEC01000007.1"/>
</dbReference>
<evidence type="ECO:0000313" key="4">
    <source>
        <dbReference type="Proteomes" id="UP000237872"/>
    </source>
</evidence>
<feature type="compositionally biased region" description="Basic and acidic residues" evidence="2">
    <location>
        <begin position="789"/>
        <end position="800"/>
    </location>
</feature>
<name>A0A2S7CTU5_9XANT</name>
<feature type="compositionally biased region" description="Basic and acidic residues" evidence="2">
    <location>
        <begin position="737"/>
        <end position="771"/>
    </location>
</feature>
<keyword evidence="1" id="KW-0175">Coiled coil</keyword>
<feature type="compositionally biased region" description="Low complexity" evidence="2">
    <location>
        <begin position="801"/>
        <end position="810"/>
    </location>
</feature>
<feature type="compositionally biased region" description="Polar residues" evidence="2">
    <location>
        <begin position="1080"/>
        <end position="1090"/>
    </location>
</feature>
<feature type="compositionally biased region" description="Low complexity" evidence="2">
    <location>
        <begin position="857"/>
        <end position="878"/>
    </location>
</feature>
<evidence type="ECO:0000256" key="1">
    <source>
        <dbReference type="SAM" id="Coils"/>
    </source>
</evidence>
<dbReference type="Proteomes" id="UP000237872">
    <property type="component" value="Unassembled WGS sequence"/>
</dbReference>
<feature type="compositionally biased region" description="Gly residues" evidence="2">
    <location>
        <begin position="1322"/>
        <end position="1342"/>
    </location>
</feature>
<feature type="compositionally biased region" description="Basic and acidic residues" evidence="2">
    <location>
        <begin position="1047"/>
        <end position="1058"/>
    </location>
</feature>
<dbReference type="OrthoDB" id="6053162at2"/>
<gene>
    <name evidence="3" type="ORF">XcodCFBP4690_07505</name>
</gene>
<feature type="compositionally biased region" description="Low complexity" evidence="2">
    <location>
        <begin position="940"/>
        <end position="951"/>
    </location>
</feature>
<evidence type="ECO:0000313" key="3">
    <source>
        <dbReference type="EMBL" id="PPU65025.1"/>
    </source>
</evidence>
<feature type="coiled-coil region" evidence="1">
    <location>
        <begin position="1120"/>
        <end position="1150"/>
    </location>
</feature>
<feature type="region of interest" description="Disordered" evidence="2">
    <location>
        <begin position="1313"/>
        <end position="1342"/>
    </location>
</feature>
<reference evidence="3 4" key="1">
    <citation type="submission" date="2016-08" db="EMBL/GenBank/DDBJ databases">
        <authorList>
            <person name="Seilhamer J.J."/>
        </authorList>
    </citation>
    <scope>NUCLEOTIDE SEQUENCE [LARGE SCALE GENOMIC DNA]</scope>
    <source>
        <strain evidence="3 4">CFBP4690</strain>
    </source>
</reference>
<evidence type="ECO:0000256" key="2">
    <source>
        <dbReference type="SAM" id="MobiDB-lite"/>
    </source>
</evidence>
<feature type="compositionally biased region" description="Basic and acidic residues" evidence="2">
    <location>
        <begin position="811"/>
        <end position="822"/>
    </location>
</feature>
<feature type="region of interest" description="Disordered" evidence="2">
    <location>
        <begin position="685"/>
        <end position="718"/>
    </location>
</feature>
<evidence type="ECO:0008006" key="5">
    <source>
        <dbReference type="Google" id="ProtNLM"/>
    </source>
</evidence>
<feature type="region of interest" description="Disordered" evidence="2">
    <location>
        <begin position="1165"/>
        <end position="1230"/>
    </location>
</feature>
<comment type="caution">
    <text evidence="3">The sequence shown here is derived from an EMBL/GenBank/DDBJ whole genome shotgun (WGS) entry which is preliminary data.</text>
</comment>
<accession>A0A2S7CTU5</accession>